<gene>
    <name evidence="3" type="ORF">GCM10008096_17050</name>
</gene>
<comment type="caution">
    <text evidence="3">The sequence shown here is derived from an EMBL/GenBank/DDBJ whole genome shotgun (WGS) entry which is preliminary data.</text>
</comment>
<proteinExistence type="predicted"/>
<dbReference type="SUPFAM" id="SSF53800">
    <property type="entry name" value="Chelatase"/>
    <property type="match status" value="1"/>
</dbReference>
<dbReference type="InterPro" id="IPR002762">
    <property type="entry name" value="CbiX-like"/>
</dbReference>
<keyword evidence="2" id="KW-0456">Lyase</keyword>
<organism evidence="3 4">
    <name type="scientific">Zhihengliuella salsuginis</name>
    <dbReference type="NCBI Taxonomy" id="578222"/>
    <lineage>
        <taxon>Bacteria</taxon>
        <taxon>Bacillati</taxon>
        <taxon>Actinomycetota</taxon>
        <taxon>Actinomycetes</taxon>
        <taxon>Micrococcales</taxon>
        <taxon>Micrococcaceae</taxon>
        <taxon>Zhihengliuella</taxon>
    </lineage>
</organism>
<dbReference type="PANTHER" id="PTHR33542">
    <property type="entry name" value="SIROHYDROCHLORIN FERROCHELATASE, CHLOROPLASTIC"/>
    <property type="match status" value="1"/>
</dbReference>
<evidence type="ECO:0008006" key="5">
    <source>
        <dbReference type="Google" id="ProtNLM"/>
    </source>
</evidence>
<name>A0ABQ3GIX1_9MICC</name>
<reference evidence="4" key="1">
    <citation type="journal article" date="2019" name="Int. J. Syst. Evol. Microbiol.">
        <title>The Global Catalogue of Microorganisms (GCM) 10K type strain sequencing project: providing services to taxonomists for standard genome sequencing and annotation.</title>
        <authorList>
            <consortium name="The Broad Institute Genomics Platform"/>
            <consortium name="The Broad Institute Genome Sequencing Center for Infectious Disease"/>
            <person name="Wu L."/>
            <person name="Ma J."/>
        </authorList>
    </citation>
    <scope>NUCLEOTIDE SEQUENCE [LARGE SCALE GENOMIC DNA]</scope>
    <source>
        <strain evidence="4">KCTC 19466</strain>
    </source>
</reference>
<evidence type="ECO:0000256" key="1">
    <source>
        <dbReference type="ARBA" id="ARBA00022723"/>
    </source>
</evidence>
<evidence type="ECO:0000313" key="4">
    <source>
        <dbReference type="Proteomes" id="UP000642819"/>
    </source>
</evidence>
<dbReference type="PANTHER" id="PTHR33542:SF5">
    <property type="entry name" value="FERROCHELATASE CHE1"/>
    <property type="match status" value="1"/>
</dbReference>
<accession>A0ABQ3GIX1</accession>
<evidence type="ECO:0000256" key="2">
    <source>
        <dbReference type="ARBA" id="ARBA00023239"/>
    </source>
</evidence>
<dbReference type="EMBL" id="BMXK01000006">
    <property type="protein sequence ID" value="GHD06738.1"/>
    <property type="molecule type" value="Genomic_DNA"/>
</dbReference>
<sequence length="188" mass="19593">MPAVLSAAGPRPRIVPLLLSTGYHTRHDLAEAADAAEGTTVTRALGPDPRLADVLALRLREAGVRRGDQIVMACAGSTDPQGVADCRAMAGLLAQRVGAKVEAAFVSAADPSVGAAVASARARTQRGWFGSRQRRGRVVVSTYLMAPGHFAALVAGSDADIVAEPLLVPGLPVPRELVDIVLDRYDQP</sequence>
<evidence type="ECO:0000313" key="3">
    <source>
        <dbReference type="EMBL" id="GHD06738.1"/>
    </source>
</evidence>
<dbReference type="Pfam" id="PF01903">
    <property type="entry name" value="CbiX"/>
    <property type="match status" value="1"/>
</dbReference>
<protein>
    <recommendedName>
        <fullName evidence="5">Sirohydrochlorin ferrochelatase</fullName>
    </recommendedName>
</protein>
<dbReference type="Gene3D" id="3.40.50.1400">
    <property type="match status" value="2"/>
</dbReference>
<dbReference type="InterPro" id="IPR050963">
    <property type="entry name" value="Sirohydro_Cobaltochel/CbiX"/>
</dbReference>
<keyword evidence="4" id="KW-1185">Reference proteome</keyword>
<dbReference type="Proteomes" id="UP000642819">
    <property type="component" value="Unassembled WGS sequence"/>
</dbReference>
<keyword evidence="1" id="KW-0479">Metal-binding</keyword>